<feature type="transmembrane region" description="Helical" evidence="6">
    <location>
        <begin position="189"/>
        <end position="210"/>
    </location>
</feature>
<feature type="transmembrane region" description="Helical" evidence="6">
    <location>
        <begin position="74"/>
        <end position="107"/>
    </location>
</feature>
<dbReference type="InterPro" id="IPR012506">
    <property type="entry name" value="TMEM86B-like"/>
</dbReference>
<dbReference type="OrthoDB" id="1707404at2"/>
<dbReference type="RefSeq" id="WP_014255996.1">
    <property type="nucleotide sequence ID" value="NC_016627.1"/>
</dbReference>
<evidence type="ECO:0000256" key="5">
    <source>
        <dbReference type="ARBA" id="ARBA00023136"/>
    </source>
</evidence>
<keyword evidence="4 6" id="KW-1133">Transmembrane helix</keyword>
<sequence length="245" mass="27053" precursor="true">MKKSKKVIIIILLILISLVAIVYMSLDFACLFGLIENSYPSSIIKRINVVLISIIVAISGKDSLNSKDSVLLKTAFIAVCFAEISFVLNSLFGGIFFFFIAQVLLILRNSPGLRQKLSSADKATKLKLLGCSAAILAFYVLIFRFVFYPVLKLSPLLLAFMLYAAVLSISLWVGIANYLLGLFPKKNSLMVCIGMACFFISDILVGLSIITDSDVVYLISNSFIWVLYIPAILLLALSGYKYNEL</sequence>
<evidence type="ECO:0000256" key="4">
    <source>
        <dbReference type="ARBA" id="ARBA00022989"/>
    </source>
</evidence>
<name>G8LTF2_ACECE</name>
<comment type="subcellular location">
    <subcellularLocation>
        <location evidence="1">Membrane</location>
        <topology evidence="1">Multi-pass membrane protein</topology>
    </subcellularLocation>
</comment>
<proteinExistence type="inferred from homology"/>
<gene>
    <name evidence="7" type="ordered locus">Clocl_2900</name>
</gene>
<keyword evidence="3 6" id="KW-0812">Transmembrane</keyword>
<reference evidence="8" key="1">
    <citation type="submission" date="2011-12" db="EMBL/GenBank/DDBJ databases">
        <title>Complete sequence of Clostridium clariflavum DSM 19732.</title>
        <authorList>
            <consortium name="US DOE Joint Genome Institute"/>
            <person name="Lucas S."/>
            <person name="Han J."/>
            <person name="Lapidus A."/>
            <person name="Cheng J.-F."/>
            <person name="Goodwin L."/>
            <person name="Pitluck S."/>
            <person name="Peters L."/>
            <person name="Teshima H."/>
            <person name="Detter J.C."/>
            <person name="Han C."/>
            <person name="Tapia R."/>
            <person name="Land M."/>
            <person name="Hauser L."/>
            <person name="Kyrpides N."/>
            <person name="Ivanova N."/>
            <person name="Pagani I."/>
            <person name="Kitzmiller T."/>
            <person name="Lynd L."/>
            <person name="Izquierdo J."/>
            <person name="Woyke T."/>
        </authorList>
    </citation>
    <scope>NUCLEOTIDE SEQUENCE [LARGE SCALE GENOMIC DNA]</scope>
    <source>
        <strain evidence="8">DSM 19732 / NBRC 101661 / EBR45</strain>
    </source>
</reference>
<feature type="transmembrane region" description="Helical" evidence="6">
    <location>
        <begin position="216"/>
        <end position="237"/>
    </location>
</feature>
<organism evidence="7 8">
    <name type="scientific">Acetivibrio clariflavus (strain DSM 19732 / NBRC 101661 / EBR45)</name>
    <name type="common">Clostridium clariflavum</name>
    <dbReference type="NCBI Taxonomy" id="720554"/>
    <lineage>
        <taxon>Bacteria</taxon>
        <taxon>Bacillati</taxon>
        <taxon>Bacillota</taxon>
        <taxon>Clostridia</taxon>
        <taxon>Eubacteriales</taxon>
        <taxon>Oscillospiraceae</taxon>
        <taxon>Acetivibrio</taxon>
    </lineage>
</organism>
<dbReference type="HOGENOM" id="CLU_1084831_0_0_9"/>
<reference evidence="7 8" key="2">
    <citation type="journal article" date="2012" name="Stand. Genomic Sci.">
        <title>Complete Genome Sequence of Clostridium clariflavum DSM 19732.</title>
        <authorList>
            <person name="Izquierdo J.A."/>
            <person name="Goodwin L."/>
            <person name="Davenport K.W."/>
            <person name="Teshima H."/>
            <person name="Bruce D."/>
            <person name="Detter C."/>
            <person name="Tapia R."/>
            <person name="Han S."/>
            <person name="Land M."/>
            <person name="Hauser L."/>
            <person name="Jeffries C.D."/>
            <person name="Han J."/>
            <person name="Pitluck S."/>
            <person name="Nolan M."/>
            <person name="Chen A."/>
            <person name="Huntemann M."/>
            <person name="Mavromatis K."/>
            <person name="Mikhailova N."/>
            <person name="Liolios K."/>
            <person name="Woyke T."/>
            <person name="Lynd L.R."/>
        </authorList>
    </citation>
    <scope>NUCLEOTIDE SEQUENCE [LARGE SCALE GENOMIC DNA]</scope>
    <source>
        <strain evidence="8">DSM 19732 / NBRC 101661 / EBR45</strain>
    </source>
</reference>
<evidence type="ECO:0000313" key="7">
    <source>
        <dbReference type="EMBL" id="AEV69447.1"/>
    </source>
</evidence>
<dbReference type="KEGG" id="ccl:Clocl_2900"/>
<feature type="transmembrane region" description="Helical" evidence="6">
    <location>
        <begin position="128"/>
        <end position="151"/>
    </location>
</feature>
<accession>G8LTF2</accession>
<dbReference type="PANTHER" id="PTHR31885:SF6">
    <property type="entry name" value="GH04784P"/>
    <property type="match status" value="1"/>
</dbReference>
<keyword evidence="5 6" id="KW-0472">Membrane</keyword>
<feature type="transmembrane region" description="Helical" evidence="6">
    <location>
        <begin position="7"/>
        <end position="35"/>
    </location>
</feature>
<dbReference type="EMBL" id="CP003065">
    <property type="protein sequence ID" value="AEV69447.1"/>
    <property type="molecule type" value="Genomic_DNA"/>
</dbReference>
<dbReference type="GO" id="GO:0016787">
    <property type="term" value="F:hydrolase activity"/>
    <property type="evidence" value="ECO:0007669"/>
    <property type="project" value="TreeGrafter"/>
</dbReference>
<dbReference type="eggNOG" id="COG3714">
    <property type="taxonomic scope" value="Bacteria"/>
</dbReference>
<evidence type="ECO:0000256" key="1">
    <source>
        <dbReference type="ARBA" id="ARBA00004141"/>
    </source>
</evidence>
<dbReference type="Proteomes" id="UP000005435">
    <property type="component" value="Chromosome"/>
</dbReference>
<dbReference type="AlphaFoldDB" id="G8LTF2"/>
<comment type="similarity">
    <text evidence="2">Belongs to the TMEM86 family.</text>
</comment>
<evidence type="ECO:0000256" key="6">
    <source>
        <dbReference type="SAM" id="Phobius"/>
    </source>
</evidence>
<dbReference type="GO" id="GO:0016020">
    <property type="term" value="C:membrane"/>
    <property type="evidence" value="ECO:0007669"/>
    <property type="project" value="UniProtKB-SubCell"/>
</dbReference>
<keyword evidence="8" id="KW-1185">Reference proteome</keyword>
<feature type="transmembrane region" description="Helical" evidence="6">
    <location>
        <begin position="157"/>
        <end position="180"/>
    </location>
</feature>
<evidence type="ECO:0000256" key="3">
    <source>
        <dbReference type="ARBA" id="ARBA00022692"/>
    </source>
</evidence>
<protein>
    <submittedName>
        <fullName evidence="7">YhhN-like protein</fullName>
    </submittedName>
</protein>
<dbReference type="PANTHER" id="PTHR31885">
    <property type="entry name" value="GH04784P"/>
    <property type="match status" value="1"/>
</dbReference>
<evidence type="ECO:0000256" key="2">
    <source>
        <dbReference type="ARBA" id="ARBA00007375"/>
    </source>
</evidence>
<evidence type="ECO:0000313" key="8">
    <source>
        <dbReference type="Proteomes" id="UP000005435"/>
    </source>
</evidence>